<evidence type="ECO:0000313" key="3">
    <source>
        <dbReference type="Proteomes" id="UP000182584"/>
    </source>
</evidence>
<proteinExistence type="predicted"/>
<dbReference type="AlphaFoldDB" id="A0A1H9P2T3"/>
<dbReference type="EMBL" id="FOGJ01000005">
    <property type="protein sequence ID" value="SER42377.1"/>
    <property type="molecule type" value="Genomic_DNA"/>
</dbReference>
<protein>
    <recommendedName>
        <fullName evidence="4">DUF4340 domain-containing protein</fullName>
    </recommendedName>
</protein>
<evidence type="ECO:0000313" key="2">
    <source>
        <dbReference type="EMBL" id="SER42377.1"/>
    </source>
</evidence>
<dbReference type="OrthoDB" id="9885884at2"/>
<evidence type="ECO:0008006" key="4">
    <source>
        <dbReference type="Google" id="ProtNLM"/>
    </source>
</evidence>
<keyword evidence="1" id="KW-0732">Signal</keyword>
<gene>
    <name evidence="2" type="ORF">SAMN04487884_105116</name>
</gene>
<dbReference type="Proteomes" id="UP000182584">
    <property type="component" value="Unassembled WGS sequence"/>
</dbReference>
<feature type="signal peptide" evidence="1">
    <location>
        <begin position="1"/>
        <end position="27"/>
    </location>
</feature>
<evidence type="ECO:0000256" key="1">
    <source>
        <dbReference type="SAM" id="SignalP"/>
    </source>
</evidence>
<feature type="chain" id="PRO_5038434867" description="DUF4340 domain-containing protein" evidence="1">
    <location>
        <begin position="28"/>
        <end position="471"/>
    </location>
</feature>
<name>A0A1H9P2T3_BUTFI</name>
<dbReference type="RefSeq" id="WP_074754896.1">
    <property type="nucleotide sequence ID" value="NZ_FOGJ01000005.1"/>
</dbReference>
<sequence length="471" mass="53336">MKKMNIRKSISLITAAALILGSFLLPAASTTALAKGGSSVQKDDTNVKNDDLDDVEVFGNYTFKLPDSWEDCVSYEDDESDAIYYFIEEEDDIPMFMVLKESLLDYVSSSELKTLTEEDEYEILDYFREGVTEGEDFENLTESTETKIAGNPAITFSFTGEIYGDNDVRISVFIDKEDVDVYCLMLMEEEDAKYSYFKDMEKIEKSFCKIGEEPEIPEDLAVSVYEALEEVTSYSARSVFEIEMEATEYGESYDMKLLMDHELEATLGKKASCHVTMNESIVSEALGLSDGDYTMTNEICIINSGKKTTAYYREDGEDWEIEDLDDDDSDLAEVAEYIDPLYNFEFFEKLADGSIEYEVEPELTEVDATKFYVMEMDLSGDDLKLAIDTQFFLAGAYISEEADYEDVTSHVTIYIDADTFLPSTVVIDMPEVGDQIVYSMMGIDDTEVTTCTIVTDYIGFDEFDKIEEPDV</sequence>
<accession>A0A1H9P2T3</accession>
<organism evidence="2 3">
    <name type="scientific">Butyrivibrio fibrisolvens</name>
    <dbReference type="NCBI Taxonomy" id="831"/>
    <lineage>
        <taxon>Bacteria</taxon>
        <taxon>Bacillati</taxon>
        <taxon>Bacillota</taxon>
        <taxon>Clostridia</taxon>
        <taxon>Lachnospirales</taxon>
        <taxon>Lachnospiraceae</taxon>
        <taxon>Butyrivibrio</taxon>
    </lineage>
</organism>
<reference evidence="2 3" key="1">
    <citation type="submission" date="2016-10" db="EMBL/GenBank/DDBJ databases">
        <authorList>
            <person name="de Groot N.N."/>
        </authorList>
    </citation>
    <scope>NUCLEOTIDE SEQUENCE [LARGE SCALE GENOMIC DNA]</scope>
    <source>
        <strain evidence="2 3">AR40</strain>
    </source>
</reference>